<dbReference type="InterPro" id="IPR028612">
    <property type="entry name" value="Topoisom_1_IA"/>
</dbReference>
<dbReference type="GO" id="GO:0005694">
    <property type="term" value="C:chromosome"/>
    <property type="evidence" value="ECO:0007669"/>
    <property type="project" value="InterPro"/>
</dbReference>
<protein>
    <recommendedName>
        <fullName evidence="10">DNA topoisomerase 1</fullName>
        <ecNumber evidence="10">5.6.2.1</ecNumber>
    </recommendedName>
    <alternativeName>
        <fullName evidence="10">DNA topoisomerase I</fullName>
    </alternativeName>
</protein>
<feature type="domain" description="Topo IA-type catalytic" evidence="13">
    <location>
        <begin position="129"/>
        <end position="559"/>
    </location>
</feature>
<keyword evidence="3" id="KW-0479">Metal-binding</keyword>
<evidence type="ECO:0000256" key="4">
    <source>
        <dbReference type="ARBA" id="ARBA00022771"/>
    </source>
</evidence>
<evidence type="ECO:0000256" key="6">
    <source>
        <dbReference type="ARBA" id="ARBA00022842"/>
    </source>
</evidence>
<dbReference type="GO" id="GO:0003677">
    <property type="term" value="F:DNA binding"/>
    <property type="evidence" value="ECO:0007669"/>
    <property type="project" value="UniProtKB-KW"/>
</dbReference>
<evidence type="ECO:0000259" key="13">
    <source>
        <dbReference type="PROSITE" id="PS52039"/>
    </source>
</evidence>
<keyword evidence="9 10" id="KW-0413">Isomerase</keyword>
<feature type="site" description="Interaction with DNA" evidence="10">
    <location>
        <position position="139"/>
    </location>
</feature>
<proteinExistence type="inferred from homology"/>
<feature type="active site" description="O-(5'-phospho-DNA)-tyrosine intermediate" evidence="10">
    <location>
        <position position="299"/>
    </location>
</feature>
<feature type="site" description="Interaction with DNA" evidence="10">
    <location>
        <position position="143"/>
    </location>
</feature>
<evidence type="ECO:0000256" key="7">
    <source>
        <dbReference type="ARBA" id="ARBA00023029"/>
    </source>
</evidence>
<comment type="subunit">
    <text evidence="10">Monomer.</text>
</comment>
<organism evidence="14 15">
    <name type="scientific">Caldanaerobacter subterraneus subsp. pacificus DSM 12653</name>
    <dbReference type="NCBI Taxonomy" id="391606"/>
    <lineage>
        <taxon>Bacteria</taxon>
        <taxon>Bacillati</taxon>
        <taxon>Bacillota</taxon>
        <taxon>Clostridia</taxon>
        <taxon>Thermoanaerobacterales</taxon>
        <taxon>Thermoanaerobacteraceae</taxon>
        <taxon>Caldanaerobacter</taxon>
    </lineage>
</organism>
<sequence length="694" mass="79021">MAKSLVIVESPAKAKTISKFLGKNFKVAASQGHVRDLPKSQLGVDIENNFAPKYITIRGKGEIIEKLKKEAKDAEKIFLATDPDREGEAISWHIAQLLDLDIDKPCRIEFHEITKNAVQAAIKNPRKIDLNLVNAQQARRILDRLVGYKISPILWKKIKRGLSAGRVQSVAARLVCDREREIEAFVPEEYWNITAVLFDEKTSSKFEAKFYGREEEKIELKNREEVDKIINSLSEEYVVYKVKTGTKKRNPPPPFITSTLQQEASRKLGFTAKKTMLIAQQLYEGIEIKGEGSVGLVTYIRTDSTRVAKEAKEEAYRYITEKFGKEYANPDAEYSSKKANVQDAHEAIRPTSVFREPEIIKDSLTPDQYKLYKLIWDRFIASQMMPAIYDTVAMDIKNNGYIFKASGSSVKFLGFMTVYVEGSDFQEEEEEKTLPVLKEGTKVRLEELKPTQHFTQPPPRYTEASLIKELEEKGIGRPSTYAPTIATLLERGYVVKDKKVLKPTELGFIVTDALKEFFSEIVDVGFTAEMEEQLDKIEEGKVEWYEVVGDLYRDFYKTLKVAEEQMEKVELEEEVEVTDIKCEVCGRPMVVRKGRYGKFLACSGFPECKNTKPLLEKVGVKCPKCGGEIVKRRSKKGRVYYSCENAPQCDFVLWDKPVNEKCPVCGSLMVEKNTKNGIVIKCSNPECGYQKETN</sequence>
<evidence type="ECO:0000256" key="1">
    <source>
        <dbReference type="ARBA" id="ARBA00000213"/>
    </source>
</evidence>
<feature type="site" description="Interaction with DNA" evidence="10">
    <location>
        <position position="148"/>
    </location>
</feature>
<dbReference type="CDD" id="cd00186">
    <property type="entry name" value="TOP1Ac"/>
    <property type="match status" value="1"/>
</dbReference>
<dbReference type="GO" id="GO:0006265">
    <property type="term" value="P:DNA topological change"/>
    <property type="evidence" value="ECO:0007669"/>
    <property type="project" value="UniProtKB-UniRule"/>
</dbReference>
<keyword evidence="4" id="KW-0863">Zinc-finger</keyword>
<dbReference type="Pfam" id="PF01751">
    <property type="entry name" value="Toprim"/>
    <property type="match status" value="1"/>
</dbReference>
<keyword evidence="11" id="KW-0175">Coiled coil</keyword>
<reference evidence="14 15" key="2">
    <citation type="journal article" date="2015" name="BMC Genomics">
        <title>Analysis of three genomes within the thermophilic bacterial species Caldanaerobacter subterraneus with a focus on carbon monoxide dehydrogenase evolution and hydrolase diversity.</title>
        <authorList>
            <person name="Sant'Anna F.H."/>
            <person name="Lebedinsky A.V."/>
            <person name="Sokolova T.G."/>
            <person name="Robb F.T."/>
            <person name="Gonzalez J.M."/>
        </authorList>
    </citation>
    <scope>NUCLEOTIDE SEQUENCE [LARGE SCALE GENOMIC DNA]</scope>
    <source>
        <strain evidence="14 15">DSM 12653</strain>
    </source>
</reference>
<dbReference type="Gene3D" id="3.30.65.10">
    <property type="entry name" value="Bacterial Topoisomerase I, domain 1"/>
    <property type="match status" value="1"/>
</dbReference>
<feature type="region of interest" description="Interaction with DNA" evidence="10">
    <location>
        <begin position="163"/>
        <end position="168"/>
    </location>
</feature>
<dbReference type="GO" id="GO:0008270">
    <property type="term" value="F:zinc ion binding"/>
    <property type="evidence" value="ECO:0007669"/>
    <property type="project" value="UniProtKB-KW"/>
</dbReference>
<keyword evidence="5" id="KW-0862">Zinc</keyword>
<dbReference type="NCBIfam" id="TIGR01051">
    <property type="entry name" value="topA_bact"/>
    <property type="match status" value="1"/>
</dbReference>
<feature type="domain" description="Toprim" evidence="12">
    <location>
        <begin position="3"/>
        <end position="113"/>
    </location>
</feature>
<comment type="caution">
    <text evidence="14">The sequence shown here is derived from an EMBL/GenBank/DDBJ whole genome shotgun (WGS) entry which is preliminary data.</text>
</comment>
<accession>A0A0F5PM32</accession>
<dbReference type="Gene3D" id="1.10.290.10">
    <property type="entry name" value="Topoisomerase I, domain 4"/>
    <property type="match status" value="1"/>
</dbReference>
<evidence type="ECO:0000313" key="14">
    <source>
        <dbReference type="EMBL" id="KKC29650.1"/>
    </source>
</evidence>
<dbReference type="EMBL" id="ABXP02000075">
    <property type="protein sequence ID" value="KKC29650.1"/>
    <property type="molecule type" value="Genomic_DNA"/>
</dbReference>
<comment type="similarity">
    <text evidence="2 10">Belongs to the type IA topoisomerase family.</text>
</comment>
<dbReference type="SUPFAM" id="SSF56712">
    <property type="entry name" value="Prokaryotic type I DNA topoisomerase"/>
    <property type="match status" value="1"/>
</dbReference>
<feature type="coiled-coil region" evidence="11">
    <location>
        <begin position="552"/>
        <end position="581"/>
    </location>
</feature>
<dbReference type="InterPro" id="IPR023406">
    <property type="entry name" value="Topo_IA_AS"/>
</dbReference>
<dbReference type="RefSeq" id="WP_046159897.1">
    <property type="nucleotide sequence ID" value="NZ_ABXP02000075.1"/>
</dbReference>
<reference evidence="14 15" key="1">
    <citation type="submission" date="2008-07" db="EMBL/GenBank/DDBJ databases">
        <authorList>
            <person name="Gonzalez J."/>
            <person name="Sokolova T."/>
            <person name="Ferriera S."/>
            <person name="Johnson J."/>
            <person name="Kravitz S."/>
            <person name="Beeson K."/>
            <person name="Sutton G."/>
            <person name="Rogers Y.-H."/>
            <person name="Friedman R."/>
            <person name="Frazier M."/>
            <person name="Venter J.C."/>
        </authorList>
    </citation>
    <scope>NUCLEOTIDE SEQUENCE [LARGE SCALE GENOMIC DNA]</scope>
    <source>
        <strain evidence="14 15">DSM 12653</strain>
    </source>
</reference>
<gene>
    <name evidence="10" type="primary">topA</name>
    <name evidence="14" type="ORF">CDSM653_01369</name>
</gene>
<evidence type="ECO:0000256" key="8">
    <source>
        <dbReference type="ARBA" id="ARBA00023125"/>
    </source>
</evidence>
<dbReference type="HAMAP" id="MF_00952">
    <property type="entry name" value="Topoisom_1_prok"/>
    <property type="match status" value="1"/>
</dbReference>
<dbReference type="CDD" id="cd03363">
    <property type="entry name" value="TOPRIM_TopoIA_TopoI"/>
    <property type="match status" value="1"/>
</dbReference>
<evidence type="ECO:0000256" key="9">
    <source>
        <dbReference type="ARBA" id="ARBA00023235"/>
    </source>
</evidence>
<dbReference type="InterPro" id="IPR013825">
    <property type="entry name" value="Topo_IA_cen_sub2"/>
</dbReference>
<dbReference type="PROSITE" id="PS52039">
    <property type="entry name" value="TOPO_IA_2"/>
    <property type="match status" value="1"/>
</dbReference>
<reference evidence="15" key="3">
    <citation type="submission" date="2015-02" db="EMBL/GenBank/DDBJ databases">
        <title>Genome analysis of three genomes within the thermophilic hydrogenogenic bacterial species Caldanaerobacter subterraneus.</title>
        <authorList>
            <person name="Sant'Anna F.H."/>
            <person name="Lebedinsky A."/>
            <person name="Sokolova T."/>
            <person name="Robb F.T."/>
            <person name="Gonzalez J.M."/>
        </authorList>
    </citation>
    <scope>NUCLEOTIDE SEQUENCE [LARGE SCALE GENOMIC DNA]</scope>
    <source>
        <strain evidence="15">DSM 12653</strain>
    </source>
</reference>
<feature type="site" description="Interaction with DNA" evidence="10">
    <location>
        <position position="140"/>
    </location>
</feature>
<dbReference type="SMART" id="SM00437">
    <property type="entry name" value="TOP1Ac"/>
    <property type="match status" value="1"/>
</dbReference>
<evidence type="ECO:0000256" key="2">
    <source>
        <dbReference type="ARBA" id="ARBA00009446"/>
    </source>
</evidence>
<dbReference type="Gene3D" id="1.10.460.10">
    <property type="entry name" value="Topoisomerase I, domain 2"/>
    <property type="match status" value="1"/>
</dbReference>
<dbReference type="InterPro" id="IPR013497">
    <property type="entry name" value="Topo_IA_cen"/>
</dbReference>
<dbReference type="Pfam" id="PF01131">
    <property type="entry name" value="Topoisom_bac"/>
    <property type="match status" value="1"/>
</dbReference>
<dbReference type="InterPro" id="IPR013826">
    <property type="entry name" value="Topo_IA_cen_sub3"/>
</dbReference>
<name>A0A0F5PM32_9THEO</name>
<dbReference type="InterPro" id="IPR000380">
    <property type="entry name" value="Topo_IA"/>
</dbReference>
<feature type="site" description="Interaction with DNA" evidence="10">
    <location>
        <position position="33"/>
    </location>
</feature>
<feature type="site" description="Interaction with DNA" evidence="10">
    <location>
        <position position="155"/>
    </location>
</feature>
<dbReference type="InterPro" id="IPR003602">
    <property type="entry name" value="Topo_IA_DNA-bd_dom"/>
</dbReference>
<dbReference type="Proteomes" id="UP000010146">
    <property type="component" value="Unassembled WGS sequence"/>
</dbReference>
<dbReference type="PANTHER" id="PTHR42785:SF1">
    <property type="entry name" value="DNA TOPOISOMERASE"/>
    <property type="match status" value="1"/>
</dbReference>
<feature type="site" description="Interaction with DNA" evidence="10">
    <location>
        <position position="301"/>
    </location>
</feature>
<dbReference type="InterPro" id="IPR013824">
    <property type="entry name" value="Topo_IA_cen_sub1"/>
</dbReference>
<comment type="catalytic activity">
    <reaction evidence="1 10">
        <text>ATP-independent breakage of single-stranded DNA, followed by passage and rejoining.</text>
        <dbReference type="EC" id="5.6.2.1"/>
    </reaction>
</comment>
<evidence type="ECO:0000256" key="5">
    <source>
        <dbReference type="ARBA" id="ARBA00022833"/>
    </source>
</evidence>
<dbReference type="PROSITE" id="PS50880">
    <property type="entry name" value="TOPRIM"/>
    <property type="match status" value="1"/>
</dbReference>
<dbReference type="PROSITE" id="PS00396">
    <property type="entry name" value="TOPO_IA_1"/>
    <property type="match status" value="1"/>
</dbReference>
<dbReference type="GO" id="GO:0003917">
    <property type="term" value="F:DNA topoisomerase type I (single strand cut, ATP-independent) activity"/>
    <property type="evidence" value="ECO:0007669"/>
    <property type="project" value="UniProtKB-UniRule"/>
</dbReference>
<evidence type="ECO:0000256" key="3">
    <source>
        <dbReference type="ARBA" id="ARBA00022723"/>
    </source>
</evidence>
<dbReference type="InterPro" id="IPR005733">
    <property type="entry name" value="TopoI_bac-type"/>
</dbReference>
<dbReference type="SUPFAM" id="SSF57783">
    <property type="entry name" value="Zinc beta-ribbon"/>
    <property type="match status" value="1"/>
</dbReference>
<dbReference type="InterPro" id="IPR013498">
    <property type="entry name" value="Topo_IA_Znf"/>
</dbReference>
<evidence type="ECO:0000256" key="11">
    <source>
        <dbReference type="SAM" id="Coils"/>
    </source>
</evidence>
<evidence type="ECO:0000313" key="15">
    <source>
        <dbReference type="Proteomes" id="UP000010146"/>
    </source>
</evidence>
<evidence type="ECO:0000256" key="10">
    <source>
        <dbReference type="HAMAP-Rule" id="MF_00952"/>
    </source>
</evidence>
<dbReference type="AlphaFoldDB" id="A0A0F5PM32"/>
<dbReference type="SMART" id="SM00493">
    <property type="entry name" value="TOPRIM"/>
    <property type="match status" value="1"/>
</dbReference>
<keyword evidence="7 10" id="KW-0799">Topoisomerase</keyword>
<dbReference type="InterPro" id="IPR023405">
    <property type="entry name" value="Topo_IA_core_domain"/>
</dbReference>
<dbReference type="Pfam" id="PF01396">
    <property type="entry name" value="Zn_ribbon_Top1"/>
    <property type="match status" value="3"/>
</dbReference>
<dbReference type="Gene3D" id="3.40.50.140">
    <property type="match status" value="1"/>
</dbReference>
<keyword evidence="8 10" id="KW-0238">DNA-binding</keyword>
<dbReference type="PRINTS" id="PR00417">
    <property type="entry name" value="PRTPISMRASEI"/>
</dbReference>
<dbReference type="InterPro" id="IPR006171">
    <property type="entry name" value="TOPRIM_dom"/>
</dbReference>
<comment type="function">
    <text evidence="10">Releases the supercoiling and torsional tension of DNA, which is introduced during the DNA replication and transcription, by transiently cleaving and rejoining one strand of the DNA duplex. Introduces a single-strand break via transesterification at a target site in duplex DNA. The scissile phosphodiester is attacked by the catalytic tyrosine of the enzyme, resulting in the formation of a DNA-(5'-phosphotyrosyl)-enzyme intermediate and the expulsion of a 3'-OH DNA strand. The free DNA strand then undergoes passage around the unbroken strand, thus removing DNA supercoils. Finally, in the religation step, the DNA 3'-OH attacks the covalent intermediate to expel the active-site tyrosine and restore the DNA phosphodiester backbone.</text>
</comment>
<dbReference type="EC" id="5.6.2.1" evidence="10"/>
<dbReference type="SMART" id="SM00436">
    <property type="entry name" value="TOP1Bc"/>
    <property type="match status" value="1"/>
</dbReference>
<feature type="site" description="Interaction with DNA" evidence="10">
    <location>
        <position position="491"/>
    </location>
</feature>
<dbReference type="InterPro" id="IPR034149">
    <property type="entry name" value="TOPRIM_TopoI"/>
</dbReference>
<dbReference type="Gene3D" id="2.70.20.10">
    <property type="entry name" value="Topoisomerase I, domain 3"/>
    <property type="match status" value="1"/>
</dbReference>
<dbReference type="PANTHER" id="PTHR42785">
    <property type="entry name" value="DNA TOPOISOMERASE, TYPE IA, CORE"/>
    <property type="match status" value="1"/>
</dbReference>
<evidence type="ECO:0000259" key="12">
    <source>
        <dbReference type="PROSITE" id="PS50880"/>
    </source>
</evidence>
<dbReference type="InterPro" id="IPR003601">
    <property type="entry name" value="Topo_IA_2"/>
</dbReference>
<keyword evidence="6" id="KW-0460">Magnesium</keyword>